<organism evidence="1 2">
    <name type="scientific">Noviherbaspirillum denitrificans</name>
    <dbReference type="NCBI Taxonomy" id="1968433"/>
    <lineage>
        <taxon>Bacteria</taxon>
        <taxon>Pseudomonadati</taxon>
        <taxon>Pseudomonadota</taxon>
        <taxon>Betaproteobacteria</taxon>
        <taxon>Burkholderiales</taxon>
        <taxon>Oxalobacteraceae</taxon>
        <taxon>Noviherbaspirillum</taxon>
    </lineage>
</organism>
<name>A0A254TI04_9BURK</name>
<dbReference type="NCBIfam" id="TIGR03016">
    <property type="entry name" value="pepcterm_hypo_1"/>
    <property type="match status" value="1"/>
</dbReference>
<dbReference type="EMBL" id="LSTO01000001">
    <property type="protein sequence ID" value="OWW22224.1"/>
    <property type="molecule type" value="Genomic_DNA"/>
</dbReference>
<proteinExistence type="predicted"/>
<dbReference type="AlphaFoldDB" id="A0A254TI04"/>
<evidence type="ECO:0000313" key="1">
    <source>
        <dbReference type="EMBL" id="OWW22224.1"/>
    </source>
</evidence>
<dbReference type="Proteomes" id="UP000197535">
    <property type="component" value="Unassembled WGS sequence"/>
</dbReference>
<dbReference type="InterPro" id="IPR017467">
    <property type="entry name" value="CHP03016_PEP-CTERM"/>
</dbReference>
<accession>A0A254TI04</accession>
<sequence>MILAAPAAQAAEWLIVPTLTVRGTYSDNIRLAGRGLEESDFVTEVSPGLNISGTGPNLKLNARYTFQQLNYARDSKGDSSFHRLDGAAQVHLLKDLLSVDGTASINQQDVDLFGASTLTSSNYNVNPNRTTVRTATVSPYLHHTFRGVAVGELRYTKTHVSTSSQALSSSDIDAVTLSVGSDLSSARTLAWGLRHDARRTDRAGTSSVDTKTSTADLRYMLTPQFSLTASGGYEDFDYVVAPGEAEPRGTFYSGGFAWRPTERTSLAWNVGKHFYGTTFALNSTVRSRHTLWQVVYDESVTNTPAQIALNSTSSTAEFLNQLFQTSIPDPALRQLAVDRFIAANGLPSSLTRTINYLTTQFFLQKSLRASAAFTGAKNSVLFTLTNSVRSPQSVDTGAVNLGDTRQLGASALWNWRFSGRTSANFSADQIRKKLQTTGAQERLTTYRIGLAHQFQPKLHGVLELRHAVTASDTGFNAYQENAITAFVSMQF</sequence>
<dbReference type="SUPFAM" id="SSF56935">
    <property type="entry name" value="Porins"/>
    <property type="match status" value="1"/>
</dbReference>
<evidence type="ECO:0000313" key="2">
    <source>
        <dbReference type="Proteomes" id="UP000197535"/>
    </source>
</evidence>
<evidence type="ECO:0008006" key="3">
    <source>
        <dbReference type="Google" id="ProtNLM"/>
    </source>
</evidence>
<reference evidence="1 2" key="1">
    <citation type="submission" date="2016-02" db="EMBL/GenBank/DDBJ databases">
        <authorList>
            <person name="Wen L."/>
            <person name="He K."/>
            <person name="Yang H."/>
        </authorList>
    </citation>
    <scope>NUCLEOTIDE SEQUENCE [LARGE SCALE GENOMIC DNA]</scope>
    <source>
        <strain evidence="1 2">TSA40</strain>
    </source>
</reference>
<comment type="caution">
    <text evidence="1">The sequence shown here is derived from an EMBL/GenBank/DDBJ whole genome shotgun (WGS) entry which is preliminary data.</text>
</comment>
<protein>
    <recommendedName>
        <fullName evidence="3">TIGR03016 family PEP-CTERM system-associated outer membrane protein</fullName>
    </recommendedName>
</protein>
<gene>
    <name evidence="1" type="ORF">AYR66_24720</name>
</gene>
<keyword evidence="2" id="KW-1185">Reference proteome</keyword>